<dbReference type="AlphaFoldDB" id="A0A8B6GCG0"/>
<feature type="transmembrane region" description="Helical" evidence="1">
    <location>
        <begin position="116"/>
        <end position="138"/>
    </location>
</feature>
<reference evidence="2" key="1">
    <citation type="submission" date="2018-11" db="EMBL/GenBank/DDBJ databases">
        <authorList>
            <person name="Alioto T."/>
            <person name="Alioto T."/>
        </authorList>
    </citation>
    <scope>NUCLEOTIDE SEQUENCE</scope>
</reference>
<dbReference type="EMBL" id="UYJE01008215">
    <property type="protein sequence ID" value="VDI62113.1"/>
    <property type="molecule type" value="Genomic_DNA"/>
</dbReference>
<name>A0A8B6GCG0_MYTGA</name>
<keyword evidence="1" id="KW-0472">Membrane</keyword>
<protein>
    <submittedName>
        <fullName evidence="2">Uncharacterized protein</fullName>
    </submittedName>
</protein>
<keyword evidence="1" id="KW-0812">Transmembrane</keyword>
<comment type="caution">
    <text evidence="2">The sequence shown here is derived from an EMBL/GenBank/DDBJ whole genome shotgun (WGS) entry which is preliminary data.</text>
</comment>
<organism evidence="2 3">
    <name type="scientific">Mytilus galloprovincialis</name>
    <name type="common">Mediterranean mussel</name>
    <dbReference type="NCBI Taxonomy" id="29158"/>
    <lineage>
        <taxon>Eukaryota</taxon>
        <taxon>Metazoa</taxon>
        <taxon>Spiralia</taxon>
        <taxon>Lophotrochozoa</taxon>
        <taxon>Mollusca</taxon>
        <taxon>Bivalvia</taxon>
        <taxon>Autobranchia</taxon>
        <taxon>Pteriomorphia</taxon>
        <taxon>Mytilida</taxon>
        <taxon>Mytiloidea</taxon>
        <taxon>Mytilidae</taxon>
        <taxon>Mytilinae</taxon>
        <taxon>Mytilus</taxon>
    </lineage>
</organism>
<evidence type="ECO:0000256" key="1">
    <source>
        <dbReference type="SAM" id="Phobius"/>
    </source>
</evidence>
<proteinExistence type="predicted"/>
<gene>
    <name evidence="2" type="ORF">MGAL_10B077402</name>
</gene>
<keyword evidence="1" id="KW-1133">Transmembrane helix</keyword>
<sequence>LLDQNPLNCGNCEMSQLKLFLQNQNLGTAGATCIGTSIKVVTFDFTNCTATETSTLYTTNSNVGSSSDTFPATETNTLNTTKSNVGSTSDTFPATETNTLNTTKSNVGSTSEADSIAIITGAVTGAVVVLCVIAFFVIRKVCSCASNVKTVVHPSI</sequence>
<evidence type="ECO:0000313" key="3">
    <source>
        <dbReference type="Proteomes" id="UP000596742"/>
    </source>
</evidence>
<feature type="non-terminal residue" evidence="2">
    <location>
        <position position="1"/>
    </location>
</feature>
<evidence type="ECO:0000313" key="2">
    <source>
        <dbReference type="EMBL" id="VDI62113.1"/>
    </source>
</evidence>
<accession>A0A8B6GCG0</accession>
<dbReference type="OrthoDB" id="6210246at2759"/>
<keyword evidence="3" id="KW-1185">Reference proteome</keyword>
<dbReference type="Proteomes" id="UP000596742">
    <property type="component" value="Unassembled WGS sequence"/>
</dbReference>